<feature type="coiled-coil region" evidence="1">
    <location>
        <begin position="771"/>
        <end position="805"/>
    </location>
</feature>
<dbReference type="PANTHER" id="PTHR45615:SF80">
    <property type="entry name" value="GRIP DOMAIN-CONTAINING PROTEIN"/>
    <property type="match status" value="1"/>
</dbReference>
<gene>
    <name evidence="3" type="ORF">CEUSTIGMA_g2737.t1</name>
</gene>
<feature type="compositionally biased region" description="Polar residues" evidence="2">
    <location>
        <begin position="1424"/>
        <end position="1439"/>
    </location>
</feature>
<feature type="compositionally biased region" description="Polar residues" evidence="2">
    <location>
        <begin position="1206"/>
        <end position="1224"/>
    </location>
</feature>
<proteinExistence type="predicted"/>
<dbReference type="Proteomes" id="UP000232323">
    <property type="component" value="Unassembled WGS sequence"/>
</dbReference>
<feature type="compositionally biased region" description="Polar residues" evidence="2">
    <location>
        <begin position="751"/>
        <end position="763"/>
    </location>
</feature>
<dbReference type="EMBL" id="BEGY01000011">
    <property type="protein sequence ID" value="GAX75292.1"/>
    <property type="molecule type" value="Genomic_DNA"/>
</dbReference>
<dbReference type="OrthoDB" id="553255at2759"/>
<feature type="region of interest" description="Disordered" evidence="2">
    <location>
        <begin position="148"/>
        <end position="184"/>
    </location>
</feature>
<reference evidence="3 4" key="1">
    <citation type="submission" date="2017-08" db="EMBL/GenBank/DDBJ databases">
        <title>Acidophilic green algal genome provides insights into adaptation to an acidic environment.</title>
        <authorList>
            <person name="Hirooka S."/>
            <person name="Hirose Y."/>
            <person name="Kanesaki Y."/>
            <person name="Higuchi S."/>
            <person name="Fujiwara T."/>
            <person name="Onuma R."/>
            <person name="Era A."/>
            <person name="Ohbayashi R."/>
            <person name="Uzuka A."/>
            <person name="Nozaki H."/>
            <person name="Yoshikawa H."/>
            <person name="Miyagishima S.Y."/>
        </authorList>
    </citation>
    <scope>NUCLEOTIDE SEQUENCE [LARGE SCALE GENOMIC DNA]</scope>
    <source>
        <strain evidence="3 4">NIES-2499</strain>
    </source>
</reference>
<feature type="region of interest" description="Disordered" evidence="2">
    <location>
        <begin position="1566"/>
        <end position="1592"/>
    </location>
</feature>
<feature type="region of interest" description="Disordered" evidence="2">
    <location>
        <begin position="467"/>
        <end position="486"/>
    </location>
</feature>
<name>A0A250WXE2_9CHLO</name>
<feature type="compositionally biased region" description="Pro residues" evidence="2">
    <location>
        <begin position="27"/>
        <end position="39"/>
    </location>
</feature>
<sequence>MQRGKGKKSSNDNIYSKLGGMGQGFPSMPPSVFPVPPSPRQGTPTSGRKQQQNGLLQTLSKVEQQSEKRAYELINLRTLVLRLEKEREDALATAKHVKEENAELREELTHVQSELAILHKEQTRMRVNGWLDNASGLSTVRAAAAASAGGGGEGLASANEPSAAAPADAEKEEEGTAVHAAGAGGSNVQLTKTASLLTEGALEALNSAPPAAAAAGGVSIPPSPAGAIPASPQIPSSVAGAASEAGLVSGVSSPKLGTQNSKGAAAIKSEAEHSVKTHLLDADVDQLQQAVRQLQAELAQAKAVQQQAIRDKAAAESRSKELRLELEGLENEKIAAAATSSLTLGRSKTGPSGARNAPSISGMAFLHPSDTEALEKLREDMAKMVEDKDSVIQLRQVEIDHLKYQHTLANKEKDEHLQKLLGDNDGLRRKAQEMELKVEQLGKQITELQSVADRAVAAAAKAKAKLSSTEQQGSGFAGGKGYKSSGKSEKMASAAAAALGNDDITAAAAAAIVQDSAPAPAPDPDGIAEDLVGRKVELLEQIVRQSQEEQEKLKQQHAEEIRKLTADLESAGNGKVDATKAAEAFQAQIASMETGSAELKARIQELQKLLEEAEKERAAAAAKVTEGEGRAEAVAASASAAAAVLEARLSESAGQVQELQYQLEASEDRIKSLEQQLADKAIQIRSSADPLLALHAEDVITSDPRPENSNASPESLQVIPEAPPLISGAFPDTAETPQEVTEDPPPEAVPDSTQEPPGDTSATPLEDKVSMDELQVQILALTTQVASLKEALSQAEAAASSAHAEAAAAISAKSGLQASLEASMAGAEAAQAAAGSVAVKVEEAESKLAAAVLAAEVAAVKAAEEKAAADAAAVQATEDAELLLLELAQSKEALEKLRMELSAQVAQFDLLTLQVAELRAENNLLKEQSESVASEWRKKLEDAAAEAALEAEILAKKEAELEDSNENLDLLRTMYANKTEELEEVKLQLLSRSEEVAIVKEERARLAVQLSALNMVHTELELQQEQHTAAAQGAEGKLRLLEQQRLATVAAAAAKLAEAHAENERLEQNLKLSENLRQAAEERIRVYSDRVKAEAERARKAAAKELKSVKDMAAQEARHAAESFEALSLQNKKMKALIKTMASQLETQQVTMAAQAAAAAKHVEALGEARHQTLDMERKWKDSDKLLRDRLEDLERKLTGYRLRLSSQQKEATARSASTPSQMGSRGEMQRVFRKLKIITMMYNLNVGPTLASKMTSDSANSATELQMWQAVHAVMTALESQAAAAGAGSTWAGSYSVVSSSRPTTSQSNIRPFSPPSPGRSLMGSPVSSPAAVAESSGKGNINAWASTSPLSSSDDVKLLPPPFVTSHKPPKVATDYQASTPAPAAAAAQQSPRGNVSAPRLQQPGRGSSEAGSDAMSLLAGHSTTKSTTSNHLTSSFRADATSRPVSAAVSSTDPLCMSDELLSTHDESFTHAAGAPSRTPSMQVSSYPPETTYNMLPSDTEPSGIIAKTPLDLTPLSSIAISNIPGLKAAVCAVEEAEVPAPVVEAVVPALVEEAEVPAAVEEAEVPAPVEKGSPPTAFSYNSPDLQSEAPAPQLEVKLSSAEVPAPQLEVKLSSADITEDGDSQATTEMASVKESVVEDTQVSGAVEASVIIQEGGLEVGSGPRGTEVLRTTTDMDGGNVHRVDDDSTPGGEGKAIMPVEAFLEQNLEAPTASDPATVARLQSAAPSVCVVSHLLPDIQEEELGADTEKESSPGTTIAEDGLENDGRGESTPNVQEAAVNASESDEASSLLQQARDHNSADNVAGAGEIVGSSDGSNKKSATPDVAEAVADTMTLQDSSQSGNDSSRPHKLQDELSHKLPVMGMTSRPGSAVHQDRVVAVAGSRPSSAKLQSRPGSARGLVPSLSLARREGELPAASVVVPSIPSEGLGQG</sequence>
<feature type="coiled-coil region" evidence="1">
    <location>
        <begin position="536"/>
        <end position="683"/>
    </location>
</feature>
<feature type="compositionally biased region" description="Low complexity" evidence="2">
    <location>
        <begin position="155"/>
        <end position="167"/>
    </location>
</feature>
<evidence type="ECO:0000313" key="3">
    <source>
        <dbReference type="EMBL" id="GAX75292.1"/>
    </source>
</evidence>
<accession>A0A250WXE2</accession>
<feature type="region of interest" description="Disordered" evidence="2">
    <location>
        <begin position="700"/>
        <end position="765"/>
    </location>
</feature>
<dbReference type="PANTHER" id="PTHR45615">
    <property type="entry name" value="MYOSIN HEAVY CHAIN, NON-MUSCLE"/>
    <property type="match status" value="1"/>
</dbReference>
<feature type="region of interest" description="Disordered" evidence="2">
    <location>
        <begin position="1206"/>
        <end position="1228"/>
    </location>
</feature>
<feature type="compositionally biased region" description="Polar residues" evidence="2">
    <location>
        <begin position="1580"/>
        <end position="1589"/>
    </location>
</feature>
<feature type="coiled-coil region" evidence="1">
    <location>
        <begin position="277"/>
        <end position="339"/>
    </location>
</feature>
<feature type="compositionally biased region" description="Basic and acidic residues" evidence="2">
    <location>
        <begin position="1850"/>
        <end position="1861"/>
    </location>
</feature>
<protein>
    <submittedName>
        <fullName evidence="3">Uncharacterized protein</fullName>
    </submittedName>
</protein>
<feature type="compositionally biased region" description="Low complexity" evidence="2">
    <location>
        <begin position="1326"/>
        <end position="1336"/>
    </location>
</feature>
<organism evidence="3 4">
    <name type="scientific">Chlamydomonas eustigma</name>
    <dbReference type="NCBI Taxonomy" id="1157962"/>
    <lineage>
        <taxon>Eukaryota</taxon>
        <taxon>Viridiplantae</taxon>
        <taxon>Chlorophyta</taxon>
        <taxon>core chlorophytes</taxon>
        <taxon>Chlorophyceae</taxon>
        <taxon>CS clade</taxon>
        <taxon>Chlamydomonadales</taxon>
        <taxon>Chlamydomonadaceae</taxon>
        <taxon>Chlamydomonas</taxon>
    </lineage>
</organism>
<feature type="coiled-coil region" evidence="1">
    <location>
        <begin position="880"/>
        <end position="988"/>
    </location>
</feature>
<feature type="compositionally biased region" description="Polar residues" evidence="2">
    <location>
        <begin position="1837"/>
        <end position="1849"/>
    </location>
</feature>
<comment type="caution">
    <text evidence="3">The sequence shown here is derived from an EMBL/GenBank/DDBJ whole genome shotgun (WGS) entry which is preliminary data.</text>
</comment>
<feature type="compositionally biased region" description="Low complexity" evidence="2">
    <location>
        <begin position="1379"/>
        <end position="1394"/>
    </location>
</feature>
<feature type="region of interest" description="Disordered" evidence="2">
    <location>
        <begin position="1362"/>
        <end position="1449"/>
    </location>
</feature>
<feature type="region of interest" description="Disordered" evidence="2">
    <location>
        <begin position="1296"/>
        <end position="1336"/>
    </location>
</feature>
<dbReference type="STRING" id="1157962.A0A250WXE2"/>
<feature type="coiled-coil region" evidence="1">
    <location>
        <begin position="80"/>
        <end position="121"/>
    </location>
</feature>
<feature type="coiled-coil region" evidence="1">
    <location>
        <begin position="1024"/>
        <end position="1112"/>
    </location>
</feature>
<feature type="region of interest" description="Disordered" evidence="2">
    <location>
        <begin position="1"/>
        <end position="57"/>
    </location>
</feature>
<evidence type="ECO:0000256" key="1">
    <source>
        <dbReference type="SAM" id="Coils"/>
    </source>
</evidence>
<evidence type="ECO:0000256" key="2">
    <source>
        <dbReference type="SAM" id="MobiDB-lite"/>
    </source>
</evidence>
<keyword evidence="1" id="KW-0175">Coiled coil</keyword>
<evidence type="ECO:0000313" key="4">
    <source>
        <dbReference type="Proteomes" id="UP000232323"/>
    </source>
</evidence>
<feature type="region of interest" description="Disordered" evidence="2">
    <location>
        <begin position="1746"/>
        <end position="1876"/>
    </location>
</feature>
<feature type="compositionally biased region" description="Polar residues" evidence="2">
    <location>
        <begin position="40"/>
        <end position="57"/>
    </location>
</feature>
<keyword evidence="4" id="KW-1185">Reference proteome</keyword>
<feature type="compositionally biased region" description="Polar residues" evidence="2">
    <location>
        <begin position="1298"/>
        <end position="1312"/>
    </location>
</feature>